<name>A0A2Z6MIQ3_TRISU</name>
<evidence type="ECO:0000313" key="1">
    <source>
        <dbReference type="EMBL" id="GAU12827.1"/>
    </source>
</evidence>
<protein>
    <submittedName>
        <fullName evidence="1">Uncharacterized protein</fullName>
    </submittedName>
</protein>
<sequence>MGVVGTGLRLTSKGKGKEKIIKAVWCGVGFSKVWQHAIAIVIANSVKESYW</sequence>
<dbReference type="EMBL" id="DF973126">
    <property type="protein sequence ID" value="GAU12827.1"/>
    <property type="molecule type" value="Genomic_DNA"/>
</dbReference>
<reference evidence="2" key="1">
    <citation type="journal article" date="2017" name="Front. Plant Sci.">
        <title>Climate Clever Clovers: New Paradigm to Reduce the Environmental Footprint of Ruminants by Breeding Low Methanogenic Forages Utilizing Haplotype Variation.</title>
        <authorList>
            <person name="Kaur P."/>
            <person name="Appels R."/>
            <person name="Bayer P.E."/>
            <person name="Keeble-Gagnere G."/>
            <person name="Wang J."/>
            <person name="Hirakawa H."/>
            <person name="Shirasawa K."/>
            <person name="Vercoe P."/>
            <person name="Stefanova K."/>
            <person name="Durmic Z."/>
            <person name="Nichols P."/>
            <person name="Revell C."/>
            <person name="Isobe S.N."/>
            <person name="Edwards D."/>
            <person name="Erskine W."/>
        </authorList>
    </citation>
    <scope>NUCLEOTIDE SEQUENCE [LARGE SCALE GENOMIC DNA]</scope>
    <source>
        <strain evidence="2">cv. Daliak</strain>
    </source>
</reference>
<organism evidence="1 2">
    <name type="scientific">Trifolium subterraneum</name>
    <name type="common">Subterranean clover</name>
    <dbReference type="NCBI Taxonomy" id="3900"/>
    <lineage>
        <taxon>Eukaryota</taxon>
        <taxon>Viridiplantae</taxon>
        <taxon>Streptophyta</taxon>
        <taxon>Embryophyta</taxon>
        <taxon>Tracheophyta</taxon>
        <taxon>Spermatophyta</taxon>
        <taxon>Magnoliopsida</taxon>
        <taxon>eudicotyledons</taxon>
        <taxon>Gunneridae</taxon>
        <taxon>Pentapetalae</taxon>
        <taxon>rosids</taxon>
        <taxon>fabids</taxon>
        <taxon>Fabales</taxon>
        <taxon>Fabaceae</taxon>
        <taxon>Papilionoideae</taxon>
        <taxon>50 kb inversion clade</taxon>
        <taxon>NPAAA clade</taxon>
        <taxon>Hologalegina</taxon>
        <taxon>IRL clade</taxon>
        <taxon>Trifolieae</taxon>
        <taxon>Trifolium</taxon>
    </lineage>
</organism>
<dbReference type="AlphaFoldDB" id="A0A2Z6MIQ3"/>
<dbReference type="Proteomes" id="UP000242715">
    <property type="component" value="Unassembled WGS sequence"/>
</dbReference>
<proteinExistence type="predicted"/>
<keyword evidence="2" id="KW-1185">Reference proteome</keyword>
<gene>
    <name evidence="1" type="ORF">TSUD_73140</name>
</gene>
<accession>A0A2Z6MIQ3</accession>
<evidence type="ECO:0000313" key="2">
    <source>
        <dbReference type="Proteomes" id="UP000242715"/>
    </source>
</evidence>